<dbReference type="AlphaFoldDB" id="A0A930YI55"/>
<proteinExistence type="predicted"/>
<dbReference type="InterPro" id="IPR029058">
    <property type="entry name" value="AB_hydrolase_fold"/>
</dbReference>
<dbReference type="Gene3D" id="3.40.50.1820">
    <property type="entry name" value="alpha/beta hydrolase"/>
    <property type="match status" value="1"/>
</dbReference>
<dbReference type="PANTHER" id="PTHR43433:SF10">
    <property type="entry name" value="AB HYDROLASE-1 DOMAIN-CONTAINING PROTEIN"/>
    <property type="match status" value="1"/>
</dbReference>
<evidence type="ECO:0000313" key="2">
    <source>
        <dbReference type="EMBL" id="MBF4769376.1"/>
    </source>
</evidence>
<reference evidence="2" key="1">
    <citation type="submission" date="2020-11" db="EMBL/GenBank/DDBJ databases">
        <title>Nocardioides cynanchi sp. nov., isolated from soil of rhizosphere of Cynanchum wilfordii.</title>
        <authorList>
            <person name="Lee J.-S."/>
            <person name="Suh M.K."/>
            <person name="Kim J.-S."/>
        </authorList>
    </citation>
    <scope>NUCLEOTIDE SEQUENCE</scope>
    <source>
        <strain evidence="2">KCTC 19276</strain>
    </source>
</reference>
<dbReference type="PANTHER" id="PTHR43433">
    <property type="entry name" value="HYDROLASE, ALPHA/BETA FOLD FAMILY PROTEIN"/>
    <property type="match status" value="1"/>
</dbReference>
<protein>
    <submittedName>
        <fullName evidence="2">Alpha/beta hydrolase</fullName>
    </submittedName>
</protein>
<feature type="domain" description="AB hydrolase-1" evidence="1">
    <location>
        <begin position="21"/>
        <end position="128"/>
    </location>
</feature>
<dbReference type="Proteomes" id="UP000660668">
    <property type="component" value="Unassembled WGS sequence"/>
</dbReference>
<dbReference type="Pfam" id="PF00561">
    <property type="entry name" value="Abhydrolase_1"/>
    <property type="match status" value="1"/>
</dbReference>
<evidence type="ECO:0000259" key="1">
    <source>
        <dbReference type="Pfam" id="PF00561"/>
    </source>
</evidence>
<name>A0A930YI55_9ACTN</name>
<evidence type="ECO:0000313" key="3">
    <source>
        <dbReference type="Proteomes" id="UP000660668"/>
    </source>
</evidence>
<sequence>MPHAVIDGISTRFEVTGQGPPLLMFSPGGFDSSLDSWRTVGIYRRLRLVEQLSESYSCIGFDRRESGRSGGRVERIGWGDYVTQAVGLLDHLGIDRAHLIGGCVGCSSAVAVAVAHTDRVRSLVLYSPAGGAKYRLKQHERFAVHLAEVRASGLAGVVDLARSTIAGFSADPRLGPWAHVIRDDDAFAEAYSGLDVERYVTQLLGTVRLLFDRDSVPGPEPEDMLTLDVPALIVPGEDDSHAPSAARFLHECLPASQLWDVPVAEQTDQSAPARILEFLASH</sequence>
<dbReference type="EMBL" id="JADKPO010000024">
    <property type="protein sequence ID" value="MBF4769376.1"/>
    <property type="molecule type" value="Genomic_DNA"/>
</dbReference>
<organism evidence="2 3">
    <name type="scientific">Nocardioides agariphilus</name>
    <dbReference type="NCBI Taxonomy" id="433664"/>
    <lineage>
        <taxon>Bacteria</taxon>
        <taxon>Bacillati</taxon>
        <taxon>Actinomycetota</taxon>
        <taxon>Actinomycetes</taxon>
        <taxon>Propionibacteriales</taxon>
        <taxon>Nocardioidaceae</taxon>
        <taxon>Nocardioides</taxon>
    </lineage>
</organism>
<dbReference type="RefSeq" id="WP_194697523.1">
    <property type="nucleotide sequence ID" value="NZ_JADKPO010000024.1"/>
</dbReference>
<comment type="caution">
    <text evidence="2">The sequence shown here is derived from an EMBL/GenBank/DDBJ whole genome shotgun (WGS) entry which is preliminary data.</text>
</comment>
<dbReference type="InterPro" id="IPR000073">
    <property type="entry name" value="AB_hydrolase_1"/>
</dbReference>
<dbReference type="SUPFAM" id="SSF53474">
    <property type="entry name" value="alpha/beta-Hydrolases"/>
    <property type="match status" value="1"/>
</dbReference>
<dbReference type="InterPro" id="IPR050471">
    <property type="entry name" value="AB_hydrolase"/>
</dbReference>
<keyword evidence="2" id="KW-0378">Hydrolase</keyword>
<accession>A0A930YI55</accession>
<gene>
    <name evidence="2" type="ORF">ISU10_16530</name>
</gene>
<dbReference type="GO" id="GO:0016787">
    <property type="term" value="F:hydrolase activity"/>
    <property type="evidence" value="ECO:0007669"/>
    <property type="project" value="UniProtKB-KW"/>
</dbReference>
<keyword evidence="3" id="KW-1185">Reference proteome</keyword>